<reference evidence="9 10" key="1">
    <citation type="journal article" date="2010" name="Stand. Genomic Sci.">
        <title>Non-contiguous finished genome sequence of Aminomonas paucivorans type strain (GLU-3).</title>
        <authorList>
            <person name="Pitluck S."/>
            <person name="Yasawong M."/>
            <person name="Held B."/>
            <person name="Lapidus A."/>
            <person name="Nolan M."/>
            <person name="Copeland A."/>
            <person name="Lucas S."/>
            <person name="Del Rio T.G."/>
            <person name="Tice H."/>
            <person name="Cheng J.F."/>
            <person name="Chertkov O."/>
            <person name="Goodwin L."/>
            <person name="Tapia R."/>
            <person name="Han C."/>
            <person name="Liolios K."/>
            <person name="Ivanova N."/>
            <person name="Mavromatis K."/>
            <person name="Ovchinnikova G."/>
            <person name="Pati A."/>
            <person name="Chen A."/>
            <person name="Palaniappan K."/>
            <person name="Land M."/>
            <person name="Hauser L."/>
            <person name="Chang Y.J."/>
            <person name="Jeffries C.D."/>
            <person name="Pukall R."/>
            <person name="Spring S."/>
            <person name="Rohde M."/>
            <person name="Sikorski J."/>
            <person name="Goker M."/>
            <person name="Woyke T."/>
            <person name="Bristow J."/>
            <person name="Eisen J.A."/>
            <person name="Markowitz V."/>
            <person name="Hugenholtz P."/>
            <person name="Kyrpides N.C."/>
            <person name="Klenk H.P."/>
        </authorList>
    </citation>
    <scope>NUCLEOTIDE SEQUENCE [LARGE SCALE GENOMIC DNA]</scope>
    <source>
        <strain evidence="9 10">DSM 12260</strain>
    </source>
</reference>
<evidence type="ECO:0000256" key="1">
    <source>
        <dbReference type="ARBA" id="ARBA00004141"/>
    </source>
</evidence>
<dbReference type="STRING" id="584708.Apau_1957"/>
<feature type="transmembrane region" description="Helical" evidence="8">
    <location>
        <begin position="84"/>
        <end position="107"/>
    </location>
</feature>
<evidence type="ECO:0000256" key="6">
    <source>
        <dbReference type="ARBA" id="ARBA00023136"/>
    </source>
</evidence>
<proteinExistence type="inferred from homology"/>
<dbReference type="InterPro" id="IPR000425">
    <property type="entry name" value="MIP"/>
</dbReference>
<dbReference type="AlphaFoldDB" id="E3CX24"/>
<feature type="transmembrane region" description="Helical" evidence="8">
    <location>
        <begin position="169"/>
        <end position="190"/>
    </location>
</feature>
<dbReference type="PANTHER" id="PTHR43829">
    <property type="entry name" value="AQUAPORIN OR AQUAGLYCEROPORIN RELATED"/>
    <property type="match status" value="1"/>
</dbReference>
<evidence type="ECO:0000256" key="5">
    <source>
        <dbReference type="ARBA" id="ARBA00022989"/>
    </source>
</evidence>
<dbReference type="RefSeq" id="WP_006301606.1">
    <property type="nucleotide sequence ID" value="NZ_CM001022.1"/>
</dbReference>
<dbReference type="GO" id="GO:0015254">
    <property type="term" value="F:glycerol channel activity"/>
    <property type="evidence" value="ECO:0007669"/>
    <property type="project" value="TreeGrafter"/>
</dbReference>
<evidence type="ECO:0000313" key="10">
    <source>
        <dbReference type="Proteomes" id="UP000005096"/>
    </source>
</evidence>
<sequence>MNGQVFGEFFGTMVLIAFGDGVVACALLEKSKGQNAGWVHINWGWAFAVMLGVFAAIATGAPQADINPAVTLAKALNGVYTGSQALITMVAQLVGGIVGGVLVYLLYLPHWGETKDPGLKLAVFSTGPAIRNPMANLLTEVIATTFLIVGIFCIFSKQVGGIAPGVGPFMVAGLIYVLGSAMGGPTGYALNPARDLGPRIAHAILPIPGKGDSDWGYSWVPVVGPFLGGLVAYAVAKAVGIL</sequence>
<evidence type="ECO:0000256" key="4">
    <source>
        <dbReference type="ARBA" id="ARBA00022692"/>
    </source>
</evidence>
<evidence type="ECO:0000256" key="7">
    <source>
        <dbReference type="RuleBase" id="RU000477"/>
    </source>
</evidence>
<dbReference type="SUPFAM" id="SSF81338">
    <property type="entry name" value="Aquaporin-like"/>
    <property type="match status" value="1"/>
</dbReference>
<keyword evidence="4 7" id="KW-0812">Transmembrane</keyword>
<feature type="transmembrane region" description="Helical" evidence="8">
    <location>
        <begin position="40"/>
        <end position="64"/>
    </location>
</feature>
<dbReference type="HOGENOM" id="CLU_020019_9_2_0"/>
<dbReference type="InterPro" id="IPR050363">
    <property type="entry name" value="MIP/Aquaporin"/>
</dbReference>
<evidence type="ECO:0000256" key="8">
    <source>
        <dbReference type="SAM" id="Phobius"/>
    </source>
</evidence>
<dbReference type="Pfam" id="PF00230">
    <property type="entry name" value="MIP"/>
    <property type="match status" value="1"/>
</dbReference>
<comment type="subcellular location">
    <subcellularLocation>
        <location evidence="1">Membrane</location>
        <topology evidence="1">Multi-pass membrane protein</topology>
    </subcellularLocation>
</comment>
<dbReference type="Proteomes" id="UP000005096">
    <property type="component" value="Chromosome"/>
</dbReference>
<dbReference type="eggNOG" id="COG0580">
    <property type="taxonomic scope" value="Bacteria"/>
</dbReference>
<accession>E3CX24</accession>
<name>E3CX24_9BACT</name>
<evidence type="ECO:0000256" key="2">
    <source>
        <dbReference type="ARBA" id="ARBA00006175"/>
    </source>
</evidence>
<comment type="similarity">
    <text evidence="2 7">Belongs to the MIP/aquaporin (TC 1.A.8) family.</text>
</comment>
<keyword evidence="10" id="KW-1185">Reference proteome</keyword>
<keyword evidence="5 8" id="KW-1133">Transmembrane helix</keyword>
<gene>
    <name evidence="9" type="ORF">Apau_1957</name>
</gene>
<organism evidence="9 10">
    <name type="scientific">Aminomonas paucivorans DSM 12260</name>
    <dbReference type="NCBI Taxonomy" id="584708"/>
    <lineage>
        <taxon>Bacteria</taxon>
        <taxon>Thermotogati</taxon>
        <taxon>Synergistota</taxon>
        <taxon>Synergistia</taxon>
        <taxon>Synergistales</taxon>
        <taxon>Synergistaceae</taxon>
        <taxon>Aminomonas</taxon>
    </lineage>
</organism>
<keyword evidence="3 7" id="KW-0813">Transport</keyword>
<evidence type="ECO:0000256" key="3">
    <source>
        <dbReference type="ARBA" id="ARBA00022448"/>
    </source>
</evidence>
<protein>
    <submittedName>
        <fullName evidence="9">Major intrinsic protein</fullName>
    </submittedName>
</protein>
<dbReference type="GO" id="GO:0005886">
    <property type="term" value="C:plasma membrane"/>
    <property type="evidence" value="ECO:0007669"/>
    <property type="project" value="TreeGrafter"/>
</dbReference>
<dbReference type="PANTHER" id="PTHR43829:SF9">
    <property type="entry name" value="AQUAPORIN-9"/>
    <property type="match status" value="1"/>
</dbReference>
<keyword evidence="6 8" id="KW-0472">Membrane</keyword>
<dbReference type="Gene3D" id="1.20.1080.10">
    <property type="entry name" value="Glycerol uptake facilitator protein"/>
    <property type="match status" value="1"/>
</dbReference>
<feature type="transmembrane region" description="Helical" evidence="8">
    <location>
        <begin position="137"/>
        <end position="157"/>
    </location>
</feature>
<feature type="transmembrane region" description="Helical" evidence="8">
    <location>
        <begin position="6"/>
        <end position="28"/>
    </location>
</feature>
<dbReference type="InterPro" id="IPR023271">
    <property type="entry name" value="Aquaporin-like"/>
</dbReference>
<dbReference type="PaxDb" id="584708-Apau_1957"/>
<dbReference type="EMBL" id="CM001022">
    <property type="protein sequence ID" value="EFQ24371.1"/>
    <property type="molecule type" value="Genomic_DNA"/>
</dbReference>
<dbReference type="PRINTS" id="PR00783">
    <property type="entry name" value="MINTRINSICP"/>
</dbReference>
<evidence type="ECO:0000313" key="9">
    <source>
        <dbReference type="EMBL" id="EFQ24371.1"/>
    </source>
</evidence>
<dbReference type="OrthoDB" id="9807293at2"/>